<reference evidence="6 7" key="1">
    <citation type="submission" date="2019-06" db="EMBL/GenBank/DDBJ databases">
        <title>Complete genome sequence of Helicobacter suis SNTW101c.</title>
        <authorList>
            <person name="Rimbara E."/>
            <person name="Suzuki M."/>
            <person name="Matsui H."/>
            <person name="Nakamura M."/>
            <person name="Mori S."/>
            <person name="Shibayama K."/>
        </authorList>
    </citation>
    <scope>NUCLEOTIDE SEQUENCE [LARGE SCALE GENOMIC DNA]</scope>
    <source>
        <strain evidence="6 7">SNTW101c</strain>
    </source>
</reference>
<evidence type="ECO:0000313" key="5">
    <source>
        <dbReference type="EMBL" id="BCD46467.1"/>
    </source>
</evidence>
<dbReference type="OrthoDB" id="9778870at2"/>
<dbReference type="PANTHER" id="PTHR42939">
    <property type="entry name" value="ABC TRANSPORTER ATP-BINDING PROTEIN ALBC-RELATED"/>
    <property type="match status" value="1"/>
</dbReference>
<keyword evidence="3 6" id="KW-0067">ATP-binding</keyword>
<dbReference type="RefSeq" id="WP_006564084.1">
    <property type="nucleotide sequence ID" value="NZ_AP019774.1"/>
</dbReference>
<protein>
    <submittedName>
        <fullName evidence="6">ABC transporter ATP-binding protein YhcG</fullName>
    </submittedName>
</protein>
<dbReference type="SUPFAM" id="SSF52540">
    <property type="entry name" value="P-loop containing nucleoside triphosphate hydrolases"/>
    <property type="match status" value="1"/>
</dbReference>
<name>A0A6J4D1X5_9HELI</name>
<evidence type="ECO:0000313" key="7">
    <source>
        <dbReference type="Proteomes" id="UP000317935"/>
    </source>
</evidence>
<dbReference type="SMART" id="SM00382">
    <property type="entry name" value="AAA"/>
    <property type="match status" value="1"/>
</dbReference>
<keyword evidence="1" id="KW-0813">Transport</keyword>
<dbReference type="GeneID" id="56928948"/>
<keyword evidence="2" id="KW-0547">Nucleotide-binding</keyword>
<dbReference type="EMBL" id="AP019774">
    <property type="protein sequence ID" value="BCD70800.1"/>
    <property type="molecule type" value="Genomic_DNA"/>
</dbReference>
<organism evidence="6 7">
    <name type="scientific">Helicobacter suis</name>
    <dbReference type="NCBI Taxonomy" id="104628"/>
    <lineage>
        <taxon>Bacteria</taxon>
        <taxon>Pseudomonadati</taxon>
        <taxon>Campylobacterota</taxon>
        <taxon>Epsilonproteobacteria</taxon>
        <taxon>Campylobacterales</taxon>
        <taxon>Helicobacteraceae</taxon>
        <taxon>Helicobacter</taxon>
    </lineage>
</organism>
<feature type="domain" description="ABC transporter" evidence="4">
    <location>
        <begin position="2"/>
        <end position="224"/>
    </location>
</feature>
<dbReference type="Pfam" id="PF00005">
    <property type="entry name" value="ABC_tran"/>
    <property type="match status" value="1"/>
</dbReference>
<dbReference type="Proteomes" id="UP000317935">
    <property type="component" value="Chromosome"/>
</dbReference>
<dbReference type="GO" id="GO:0005524">
    <property type="term" value="F:ATP binding"/>
    <property type="evidence" value="ECO:0007669"/>
    <property type="project" value="UniProtKB-KW"/>
</dbReference>
<dbReference type="PANTHER" id="PTHR42939:SF1">
    <property type="entry name" value="ABC TRANSPORTER ATP-BINDING PROTEIN ALBC-RELATED"/>
    <property type="match status" value="1"/>
</dbReference>
<evidence type="ECO:0000256" key="2">
    <source>
        <dbReference type="ARBA" id="ARBA00022741"/>
    </source>
</evidence>
<dbReference type="InterPro" id="IPR051782">
    <property type="entry name" value="ABC_Transporter_VariousFunc"/>
</dbReference>
<dbReference type="AlphaFoldDB" id="A0A6J4D1X5"/>
<evidence type="ECO:0000259" key="4">
    <source>
        <dbReference type="PROSITE" id="PS50893"/>
    </source>
</evidence>
<evidence type="ECO:0000313" key="8">
    <source>
        <dbReference type="Proteomes" id="UP000509742"/>
    </source>
</evidence>
<proteinExistence type="predicted"/>
<gene>
    <name evidence="6" type="primary">yhcG</name>
    <name evidence="5" type="ORF">NHP190020_15060</name>
    <name evidence="6" type="ORF">SNTW_14450</name>
</gene>
<reference evidence="5 8" key="2">
    <citation type="submission" date="2020-04" db="EMBL/GenBank/DDBJ databases">
        <title>Genomic analysis of gastric non-Helicobacter pylori Helicobacters isolated in Japan.</title>
        <authorList>
            <person name="Suzuki M."/>
            <person name="Rimbara E."/>
        </authorList>
    </citation>
    <scope>NUCLEOTIDE SEQUENCE [LARGE SCALE GENOMIC DNA]</scope>
    <source>
        <strain evidence="5 8">NHP19-0020</strain>
    </source>
</reference>
<evidence type="ECO:0000313" key="6">
    <source>
        <dbReference type="EMBL" id="BCD70800.1"/>
    </source>
</evidence>
<dbReference type="Proteomes" id="UP000509742">
    <property type="component" value="Chromosome"/>
</dbReference>
<keyword evidence="8" id="KW-1185">Reference proteome</keyword>
<dbReference type="GO" id="GO:0016887">
    <property type="term" value="F:ATP hydrolysis activity"/>
    <property type="evidence" value="ECO:0007669"/>
    <property type="project" value="InterPro"/>
</dbReference>
<accession>A0A6J4D1X5</accession>
<dbReference type="InterPro" id="IPR003593">
    <property type="entry name" value="AAA+_ATPase"/>
</dbReference>
<dbReference type="Gene3D" id="3.40.50.300">
    <property type="entry name" value="P-loop containing nucleotide triphosphate hydrolases"/>
    <property type="match status" value="1"/>
</dbReference>
<dbReference type="InterPro" id="IPR027417">
    <property type="entry name" value="P-loop_NTPase"/>
</dbReference>
<dbReference type="InterPro" id="IPR003439">
    <property type="entry name" value="ABC_transporter-like_ATP-bd"/>
</dbReference>
<dbReference type="PROSITE" id="PS50893">
    <property type="entry name" value="ABC_TRANSPORTER_2"/>
    <property type="match status" value="1"/>
</dbReference>
<sequence>MIEVSHLSKFYGAQKVLDDLSFTLYPGQVVGLLGQNGAGKTTLLKILTGLVKNYIGDVRVCGHALGIETKKITAYNPDHSMYPPNAHAMQLIGFYQDFFKDFDRNKALELLQAFKIPLKNPLKSLSKGTQEKLQLILTLSRNAQVFVFDEPLGGVDLLARLEILNLILQQCNKQATLLLSTHLLLDVQGHLDMAMFIQSGHIIALEKVEILQEKHGSLKQAYQDLLNAQGF</sequence>
<evidence type="ECO:0000256" key="3">
    <source>
        <dbReference type="ARBA" id="ARBA00022840"/>
    </source>
</evidence>
<dbReference type="EMBL" id="AP023036">
    <property type="protein sequence ID" value="BCD46467.1"/>
    <property type="molecule type" value="Genomic_DNA"/>
</dbReference>
<evidence type="ECO:0000256" key="1">
    <source>
        <dbReference type="ARBA" id="ARBA00022448"/>
    </source>
</evidence>